<dbReference type="Gene3D" id="3.90.180.10">
    <property type="entry name" value="Medium-chain alcohol dehydrogenases, catalytic domain"/>
    <property type="match status" value="1"/>
</dbReference>
<dbReference type="NCBIfam" id="TIGR02824">
    <property type="entry name" value="quinone_pig3"/>
    <property type="match status" value="1"/>
</dbReference>
<keyword evidence="1" id="KW-0521">NADP</keyword>
<dbReference type="InterPro" id="IPR013154">
    <property type="entry name" value="ADH-like_N"/>
</dbReference>
<reference evidence="5" key="1">
    <citation type="journal article" date="2019" name="Int. J. Syst. Evol. Microbiol.">
        <title>The Global Catalogue of Microorganisms (GCM) 10K type strain sequencing project: providing services to taxonomists for standard genome sequencing and annotation.</title>
        <authorList>
            <consortium name="The Broad Institute Genomics Platform"/>
            <consortium name="The Broad Institute Genome Sequencing Center for Infectious Disease"/>
            <person name="Wu L."/>
            <person name="Ma J."/>
        </authorList>
    </citation>
    <scope>NUCLEOTIDE SEQUENCE [LARGE SCALE GENOMIC DNA]</scope>
    <source>
        <strain evidence="5">JCM 18077</strain>
    </source>
</reference>
<gene>
    <name evidence="4" type="ORF">GCM10023217_08960</name>
</gene>
<feature type="domain" description="Enoyl reductase (ER)" evidence="3">
    <location>
        <begin position="6"/>
        <end position="318"/>
    </location>
</feature>
<keyword evidence="2" id="KW-0560">Oxidoreductase</keyword>
<dbReference type="SUPFAM" id="SSF51735">
    <property type="entry name" value="NAD(P)-binding Rossmann-fold domains"/>
    <property type="match status" value="1"/>
</dbReference>
<dbReference type="PANTHER" id="PTHR48106">
    <property type="entry name" value="QUINONE OXIDOREDUCTASE PIG3-RELATED"/>
    <property type="match status" value="1"/>
</dbReference>
<sequence>MYAITGSEQLQLTQVPDPTPAADEVVIAVVAAGVNRADVLQRSGFYPPPPGTSEILGLEVSGHIAALGADVAGWAIGDPVCALLSGGGFAEKVAVPAAQLLPVPDGVSVRDAAALPEVACTVMSNVFTAAHLQPGEMLLIHGGSSGIGTHAIQVAKAYGATVAVTARNPEKLARCGELGADILIDYSYEDFVAALKPHGGADVILDVVGAQYLPRNIDVLAKDGRLVVIGMLGGRKGELDLGKVLAKRATIMGTTLRARPASGPGSKAEVVAATLEGTWPLIAAGAVRPVIDTVYPLAEAGTALDRLVDGSAIGKILLEVSG</sequence>
<dbReference type="Proteomes" id="UP001500822">
    <property type="component" value="Unassembled WGS sequence"/>
</dbReference>
<evidence type="ECO:0000313" key="4">
    <source>
        <dbReference type="EMBL" id="GAA4742664.1"/>
    </source>
</evidence>
<accession>A0ABP8Z0Q0</accession>
<dbReference type="SMART" id="SM00829">
    <property type="entry name" value="PKS_ER"/>
    <property type="match status" value="1"/>
</dbReference>
<dbReference type="RefSeq" id="WP_345312591.1">
    <property type="nucleotide sequence ID" value="NZ_BAABIE010000003.1"/>
</dbReference>
<name>A0ABP8Z0Q0_9ACTN</name>
<dbReference type="EMBL" id="BAABIE010000003">
    <property type="protein sequence ID" value="GAA4742664.1"/>
    <property type="molecule type" value="Genomic_DNA"/>
</dbReference>
<dbReference type="SUPFAM" id="SSF50129">
    <property type="entry name" value="GroES-like"/>
    <property type="match status" value="1"/>
</dbReference>
<dbReference type="Pfam" id="PF00107">
    <property type="entry name" value="ADH_zinc_N"/>
    <property type="match status" value="1"/>
</dbReference>
<evidence type="ECO:0000256" key="1">
    <source>
        <dbReference type="ARBA" id="ARBA00022857"/>
    </source>
</evidence>
<protein>
    <submittedName>
        <fullName evidence="4">NAD(P)H-quinone oxidoreductase</fullName>
    </submittedName>
</protein>
<evidence type="ECO:0000259" key="3">
    <source>
        <dbReference type="SMART" id="SM00829"/>
    </source>
</evidence>
<dbReference type="PANTHER" id="PTHR48106:SF8">
    <property type="entry name" value="OS02G0805600 PROTEIN"/>
    <property type="match status" value="1"/>
</dbReference>
<organism evidence="4 5">
    <name type="scientific">Gordonia alkaliphila</name>
    <dbReference type="NCBI Taxonomy" id="1053547"/>
    <lineage>
        <taxon>Bacteria</taxon>
        <taxon>Bacillati</taxon>
        <taxon>Actinomycetota</taxon>
        <taxon>Actinomycetes</taxon>
        <taxon>Mycobacteriales</taxon>
        <taxon>Gordoniaceae</taxon>
        <taxon>Gordonia</taxon>
    </lineage>
</organism>
<dbReference type="Pfam" id="PF08240">
    <property type="entry name" value="ADH_N"/>
    <property type="match status" value="1"/>
</dbReference>
<comment type="caution">
    <text evidence="4">The sequence shown here is derived from an EMBL/GenBank/DDBJ whole genome shotgun (WGS) entry which is preliminary data.</text>
</comment>
<dbReference type="Gene3D" id="3.40.50.720">
    <property type="entry name" value="NAD(P)-binding Rossmann-like Domain"/>
    <property type="match status" value="1"/>
</dbReference>
<dbReference type="InterPro" id="IPR036291">
    <property type="entry name" value="NAD(P)-bd_dom_sf"/>
</dbReference>
<dbReference type="CDD" id="cd05276">
    <property type="entry name" value="p53_inducible_oxidoreductase"/>
    <property type="match status" value="1"/>
</dbReference>
<keyword evidence="5" id="KW-1185">Reference proteome</keyword>
<dbReference type="InterPro" id="IPR014189">
    <property type="entry name" value="Quinone_OxRdtase_PIG3"/>
</dbReference>
<dbReference type="InterPro" id="IPR013149">
    <property type="entry name" value="ADH-like_C"/>
</dbReference>
<proteinExistence type="predicted"/>
<dbReference type="InterPro" id="IPR020843">
    <property type="entry name" value="ER"/>
</dbReference>
<evidence type="ECO:0000256" key="2">
    <source>
        <dbReference type="ARBA" id="ARBA00023002"/>
    </source>
</evidence>
<evidence type="ECO:0000313" key="5">
    <source>
        <dbReference type="Proteomes" id="UP001500822"/>
    </source>
</evidence>
<dbReference type="InterPro" id="IPR011032">
    <property type="entry name" value="GroES-like_sf"/>
</dbReference>